<sequence>ASSSIRQDGIRFGMHGTRRVCLRDKSYRNPMEPIPAVGSFGSFEVLQRLLPSHEHSSGPFGLVNWLFSEELVKRIDWLGGLGFDVLLIHATGSNVAEVTKDNDSYNLILLKVAEVGSIM</sequence>
<name>A0AAD1SQS6_PELCU</name>
<evidence type="ECO:0000313" key="2">
    <source>
        <dbReference type="Proteomes" id="UP001295444"/>
    </source>
</evidence>
<accession>A0AAD1SQS6</accession>
<dbReference type="EMBL" id="OW240918">
    <property type="protein sequence ID" value="CAH2306431.1"/>
    <property type="molecule type" value="Genomic_DNA"/>
</dbReference>
<reference evidence="1" key="1">
    <citation type="submission" date="2022-03" db="EMBL/GenBank/DDBJ databases">
        <authorList>
            <person name="Alioto T."/>
            <person name="Alioto T."/>
            <person name="Gomez Garrido J."/>
        </authorList>
    </citation>
    <scope>NUCLEOTIDE SEQUENCE</scope>
</reference>
<evidence type="ECO:0000313" key="1">
    <source>
        <dbReference type="EMBL" id="CAH2306431.1"/>
    </source>
</evidence>
<protein>
    <submittedName>
        <fullName evidence="1">Uncharacterized protein</fullName>
    </submittedName>
</protein>
<organism evidence="1 2">
    <name type="scientific">Pelobates cultripes</name>
    <name type="common">Western spadefoot toad</name>
    <dbReference type="NCBI Taxonomy" id="61616"/>
    <lineage>
        <taxon>Eukaryota</taxon>
        <taxon>Metazoa</taxon>
        <taxon>Chordata</taxon>
        <taxon>Craniata</taxon>
        <taxon>Vertebrata</taxon>
        <taxon>Euteleostomi</taxon>
        <taxon>Amphibia</taxon>
        <taxon>Batrachia</taxon>
        <taxon>Anura</taxon>
        <taxon>Pelobatoidea</taxon>
        <taxon>Pelobatidae</taxon>
        <taxon>Pelobates</taxon>
    </lineage>
</organism>
<keyword evidence="2" id="KW-1185">Reference proteome</keyword>
<dbReference type="Proteomes" id="UP001295444">
    <property type="component" value="Chromosome 07"/>
</dbReference>
<gene>
    <name evidence="1" type="ORF">PECUL_23A046163</name>
</gene>
<proteinExistence type="predicted"/>
<dbReference type="AlphaFoldDB" id="A0AAD1SQS6"/>
<feature type="non-terminal residue" evidence="1">
    <location>
        <position position="1"/>
    </location>
</feature>